<dbReference type="CDD" id="cd19531">
    <property type="entry name" value="LCL_NRPS-like"/>
    <property type="match status" value="1"/>
</dbReference>
<evidence type="ECO:0000313" key="4">
    <source>
        <dbReference type="Proteomes" id="UP001431010"/>
    </source>
</evidence>
<dbReference type="PANTHER" id="PTHR45527:SF1">
    <property type="entry name" value="FATTY ACID SYNTHASE"/>
    <property type="match status" value="1"/>
</dbReference>
<dbReference type="InterPro" id="IPR023213">
    <property type="entry name" value="CAT-like_dom_sf"/>
</dbReference>
<dbReference type="Gene3D" id="3.30.559.30">
    <property type="entry name" value="Nonribosomal peptide synthetase, condensation domain"/>
    <property type="match status" value="1"/>
</dbReference>
<dbReference type="SUPFAM" id="SSF52777">
    <property type="entry name" value="CoA-dependent acyltransferases"/>
    <property type="match status" value="2"/>
</dbReference>
<feature type="region of interest" description="Disordered" evidence="1">
    <location>
        <begin position="459"/>
        <end position="485"/>
    </location>
</feature>
<name>A0ABY3RPW4_9BRAD</name>
<feature type="domain" description="Condensation" evidence="2">
    <location>
        <begin position="25"/>
        <end position="458"/>
    </location>
</feature>
<evidence type="ECO:0000313" key="3">
    <source>
        <dbReference type="EMBL" id="UFZ08553.1"/>
    </source>
</evidence>
<protein>
    <submittedName>
        <fullName evidence="3">Condensation domain-containing protein</fullName>
    </submittedName>
</protein>
<organism evidence="3 4">
    <name type="scientific">Bradyrhizobium ontarionense</name>
    <dbReference type="NCBI Taxonomy" id="2898149"/>
    <lineage>
        <taxon>Bacteria</taxon>
        <taxon>Pseudomonadati</taxon>
        <taxon>Pseudomonadota</taxon>
        <taxon>Alphaproteobacteria</taxon>
        <taxon>Hyphomicrobiales</taxon>
        <taxon>Nitrobacteraceae</taxon>
        <taxon>Bradyrhizobium</taxon>
    </lineage>
</organism>
<evidence type="ECO:0000256" key="1">
    <source>
        <dbReference type="SAM" id="MobiDB-lite"/>
    </source>
</evidence>
<dbReference type="RefSeq" id="WP_231327992.1">
    <property type="nucleotide sequence ID" value="NZ_CP088156.1"/>
</dbReference>
<dbReference type="Pfam" id="PF00668">
    <property type="entry name" value="Condensation"/>
    <property type="match status" value="1"/>
</dbReference>
<dbReference type="EMBL" id="CP088156">
    <property type="protein sequence ID" value="UFZ08553.1"/>
    <property type="molecule type" value="Genomic_DNA"/>
</dbReference>
<dbReference type="PANTHER" id="PTHR45527">
    <property type="entry name" value="NONRIBOSOMAL PEPTIDE SYNTHETASE"/>
    <property type="match status" value="1"/>
</dbReference>
<gene>
    <name evidence="3" type="ORF">LQG66_29405</name>
</gene>
<reference evidence="3" key="1">
    <citation type="journal article" date="2024" name="Antonie Van Leeuwenhoek">
        <title>Bradyrhizobium ontarionense sp. nov., a novel bacterial symbiont isolated from Aeschynomene indica (Indian jointvetch), harbours photosynthesis, nitrogen fixation and nitrous oxide (N2O) reductase genes.</title>
        <authorList>
            <person name="Bromfield E.S.P."/>
            <person name="Cloutier S."/>
        </authorList>
    </citation>
    <scope>NUCLEOTIDE SEQUENCE</scope>
    <source>
        <strain evidence="3">A19</strain>
    </source>
</reference>
<sequence>MRDVGRDIQRLSDEWRRRLVAELPLLSFAQQRIWLLHQLDPTKAMYNVRYIVRALGVLDLDALRHAAAEVRRRHAVLRTTFHLIDNTLYQVIRGETQSDFVVVDISDLASEERVEETALRIEAEFRKPLDLERGPLFRTVVLRSAAREHTIIFVFHHLVIDGRSMTLFTDEITELYQARVAGRPPNLPALPIQYADYVAWQRQAVEGPLLINELSYWRDRLSNCPLVSGLPPDHPRSPLANGSSESLFCRLDTALAGRISMAAAARGCTRYMLLLAAFAAVLGRIAGSSDICIGSPVAGRVRREFEPLIGCFLNTLVMRFKLSREMTFDDLLQQAREVTTGAYANQTVPFERIVEELKPPRDASGTPFFQVMMNMLSHKPRSMVFDELELVPIGLGEPPGGGMDLNIKVQAEANDGIGIFLTYRADLYERSTIVSLQTELVGFLAQVVDRPDLRLGELSGHTNGAPVAGPERATGFSAGVGPRAG</sequence>
<proteinExistence type="predicted"/>
<dbReference type="Proteomes" id="UP001431010">
    <property type="component" value="Chromosome"/>
</dbReference>
<keyword evidence="4" id="KW-1185">Reference proteome</keyword>
<dbReference type="InterPro" id="IPR001242">
    <property type="entry name" value="Condensation_dom"/>
</dbReference>
<accession>A0ABY3RPW4</accession>
<dbReference type="Gene3D" id="3.30.559.10">
    <property type="entry name" value="Chloramphenicol acetyltransferase-like domain"/>
    <property type="match status" value="1"/>
</dbReference>
<evidence type="ECO:0000259" key="2">
    <source>
        <dbReference type="Pfam" id="PF00668"/>
    </source>
</evidence>